<accession>A0A5B7IM20</accession>
<keyword evidence="2" id="KW-1185">Reference proteome</keyword>
<proteinExistence type="predicted"/>
<comment type="caution">
    <text evidence="1">The sequence shown here is derived from an EMBL/GenBank/DDBJ whole genome shotgun (WGS) entry which is preliminary data.</text>
</comment>
<dbReference type="AlphaFoldDB" id="A0A5B7IM20"/>
<sequence length="79" mass="9113">MPRASEHLYQMTSSSSQKDEIHISYTVSLHSSPPAIATTRAARFVTSFKVLLSNVQRWDWSQFSKRNIRSIKKLMDTVK</sequence>
<dbReference type="EMBL" id="VSRR010060422">
    <property type="protein sequence ID" value="MPC82676.1"/>
    <property type="molecule type" value="Genomic_DNA"/>
</dbReference>
<protein>
    <submittedName>
        <fullName evidence="1">Uncharacterized protein</fullName>
    </submittedName>
</protein>
<gene>
    <name evidence="1" type="ORF">E2C01_077355</name>
</gene>
<dbReference type="Proteomes" id="UP000324222">
    <property type="component" value="Unassembled WGS sequence"/>
</dbReference>
<evidence type="ECO:0000313" key="1">
    <source>
        <dbReference type="EMBL" id="MPC82676.1"/>
    </source>
</evidence>
<reference evidence="1 2" key="1">
    <citation type="submission" date="2019-05" db="EMBL/GenBank/DDBJ databases">
        <title>Another draft genome of Portunus trituberculatus and its Hox gene families provides insights of decapod evolution.</title>
        <authorList>
            <person name="Jeong J.-H."/>
            <person name="Song I."/>
            <person name="Kim S."/>
            <person name="Choi T."/>
            <person name="Kim D."/>
            <person name="Ryu S."/>
            <person name="Kim W."/>
        </authorList>
    </citation>
    <scope>NUCLEOTIDE SEQUENCE [LARGE SCALE GENOMIC DNA]</scope>
    <source>
        <tissue evidence="1">Muscle</tissue>
    </source>
</reference>
<name>A0A5B7IM20_PORTR</name>
<organism evidence="1 2">
    <name type="scientific">Portunus trituberculatus</name>
    <name type="common">Swimming crab</name>
    <name type="synonym">Neptunus trituberculatus</name>
    <dbReference type="NCBI Taxonomy" id="210409"/>
    <lineage>
        <taxon>Eukaryota</taxon>
        <taxon>Metazoa</taxon>
        <taxon>Ecdysozoa</taxon>
        <taxon>Arthropoda</taxon>
        <taxon>Crustacea</taxon>
        <taxon>Multicrustacea</taxon>
        <taxon>Malacostraca</taxon>
        <taxon>Eumalacostraca</taxon>
        <taxon>Eucarida</taxon>
        <taxon>Decapoda</taxon>
        <taxon>Pleocyemata</taxon>
        <taxon>Brachyura</taxon>
        <taxon>Eubrachyura</taxon>
        <taxon>Portunoidea</taxon>
        <taxon>Portunidae</taxon>
        <taxon>Portuninae</taxon>
        <taxon>Portunus</taxon>
    </lineage>
</organism>
<evidence type="ECO:0000313" key="2">
    <source>
        <dbReference type="Proteomes" id="UP000324222"/>
    </source>
</evidence>